<evidence type="ECO:0000259" key="2">
    <source>
        <dbReference type="Pfam" id="PF22725"/>
    </source>
</evidence>
<name>U2S4A3_9BACL</name>
<dbReference type="PANTHER" id="PTHR43054">
    <property type="match status" value="1"/>
</dbReference>
<dbReference type="Pfam" id="PF22725">
    <property type="entry name" value="GFO_IDH_MocA_C3"/>
    <property type="match status" value="1"/>
</dbReference>
<gene>
    <name evidence="3" type="ORF">HMPREF1983_00125</name>
</gene>
<dbReference type="SUPFAM" id="SSF51735">
    <property type="entry name" value="NAD(P)-binding Rossmann-fold domains"/>
    <property type="match status" value="1"/>
</dbReference>
<feature type="domain" description="GFO/IDH/MocA-like oxidoreductase" evidence="2">
    <location>
        <begin position="136"/>
        <end position="243"/>
    </location>
</feature>
<dbReference type="InterPro" id="IPR036291">
    <property type="entry name" value="NAD(P)-bd_dom_sf"/>
</dbReference>
<dbReference type="SUPFAM" id="SSF55347">
    <property type="entry name" value="Glyceraldehyde-3-phosphate dehydrogenase-like, C-terminal domain"/>
    <property type="match status" value="1"/>
</dbReference>
<evidence type="ECO:0000313" key="3">
    <source>
        <dbReference type="EMBL" id="ERK60518.1"/>
    </source>
</evidence>
<reference evidence="3 4" key="1">
    <citation type="submission" date="2013-08" db="EMBL/GenBank/DDBJ databases">
        <authorList>
            <person name="Weinstock G."/>
            <person name="Sodergren E."/>
            <person name="Wylie T."/>
            <person name="Fulton L."/>
            <person name="Fulton R."/>
            <person name="Fronick C."/>
            <person name="O'Laughlin M."/>
            <person name="Godfrey J."/>
            <person name="Miner T."/>
            <person name="Herter B."/>
            <person name="Appelbaum E."/>
            <person name="Cordes M."/>
            <person name="Lek S."/>
            <person name="Wollam A."/>
            <person name="Pepin K.H."/>
            <person name="Palsikar V.B."/>
            <person name="Mitreva M."/>
            <person name="Wilson R.K."/>
        </authorList>
    </citation>
    <scope>NUCLEOTIDE SEQUENCE [LARGE SCALE GENOMIC DNA]</scope>
    <source>
        <strain evidence="3 4">ATCC 700627</strain>
    </source>
</reference>
<sequence length="319" mass="36511">MKLGIIGSGMIVKDFLSIADELPEIELEAIVARNRENLEKLSKKYRIKKIYTNIDEFLTDKDIDTVYVAIPNNIHYSVVKKSLLANKNVICEKPFTLYCEEARELFELAESRNLILIEAITNQYLENYYEIKKAVKEIGEIRLIECNFSQLSSRYKDFKEGKIAPVFSKEHGGGVLNDLNIYNIHFIIGIFGEPQTVNYFPNIINDIDTSGVLVLIYDKFKAVCIAAKDTFNNSYVNIQGDKGLVQVTGPTNEVANYSLKTEDIVKENINDNSHSHRMYAEFKKISQVIMERDFIFVNKQKRHSLSVMKVLDKAKKSIG</sequence>
<dbReference type="PATRIC" id="fig|1321820.3.peg.124"/>
<dbReference type="InterPro" id="IPR055170">
    <property type="entry name" value="GFO_IDH_MocA-like_dom"/>
</dbReference>
<keyword evidence="4" id="KW-1185">Reference proteome</keyword>
<dbReference type="Gene3D" id="3.30.360.10">
    <property type="entry name" value="Dihydrodipicolinate Reductase, domain 2"/>
    <property type="match status" value="1"/>
</dbReference>
<dbReference type="EMBL" id="AWVP01000006">
    <property type="protein sequence ID" value="ERK60518.1"/>
    <property type="molecule type" value="Genomic_DNA"/>
</dbReference>
<dbReference type="GO" id="GO:0000166">
    <property type="term" value="F:nucleotide binding"/>
    <property type="evidence" value="ECO:0007669"/>
    <property type="project" value="InterPro"/>
</dbReference>
<dbReference type="AlphaFoldDB" id="U2S4A3"/>
<dbReference type="Gene3D" id="3.40.50.720">
    <property type="entry name" value="NAD(P)-binding Rossmann-like Domain"/>
    <property type="match status" value="1"/>
</dbReference>
<dbReference type="HOGENOM" id="CLU_023194_7_0_9"/>
<dbReference type="eggNOG" id="COG0673">
    <property type="taxonomic scope" value="Bacteria"/>
</dbReference>
<dbReference type="Proteomes" id="UP000016637">
    <property type="component" value="Unassembled WGS sequence"/>
</dbReference>
<evidence type="ECO:0000313" key="4">
    <source>
        <dbReference type="Proteomes" id="UP000016637"/>
    </source>
</evidence>
<proteinExistence type="predicted"/>
<comment type="caution">
    <text evidence="3">The sequence shown here is derived from an EMBL/GenBank/DDBJ whole genome shotgun (WGS) entry which is preliminary data.</text>
</comment>
<evidence type="ECO:0000259" key="1">
    <source>
        <dbReference type="Pfam" id="PF01408"/>
    </source>
</evidence>
<organism evidence="3 4">
    <name type="scientific">Gemella bergeri ATCC 700627</name>
    <dbReference type="NCBI Taxonomy" id="1321820"/>
    <lineage>
        <taxon>Bacteria</taxon>
        <taxon>Bacillati</taxon>
        <taxon>Bacillota</taxon>
        <taxon>Bacilli</taxon>
        <taxon>Bacillales</taxon>
        <taxon>Gemellaceae</taxon>
        <taxon>Gemella</taxon>
    </lineage>
</organism>
<dbReference type="PANTHER" id="PTHR43054:SF1">
    <property type="entry name" value="SCYLLO-INOSITOL 2-DEHYDROGENASE (NADP(+)) IOLU"/>
    <property type="match status" value="1"/>
</dbReference>
<feature type="domain" description="Gfo/Idh/MocA-like oxidoreductase N-terminal" evidence="1">
    <location>
        <begin position="2"/>
        <end position="117"/>
    </location>
</feature>
<dbReference type="Pfam" id="PF01408">
    <property type="entry name" value="GFO_IDH_MocA"/>
    <property type="match status" value="1"/>
</dbReference>
<dbReference type="InterPro" id="IPR000683">
    <property type="entry name" value="Gfo/Idh/MocA-like_OxRdtase_N"/>
</dbReference>
<accession>U2S4A3</accession>
<dbReference type="RefSeq" id="WP_021753202.1">
    <property type="nucleotide sequence ID" value="NZ_KI271850.1"/>
</dbReference>
<protein>
    <submittedName>
        <fullName evidence="3">Oxidoreductase, NAD-binding domain protein</fullName>
    </submittedName>
</protein>